<reference evidence="2" key="1">
    <citation type="submission" date="2022-12" db="EMBL/GenBank/DDBJ databases">
        <authorList>
            <person name="Petersen C."/>
        </authorList>
    </citation>
    <scope>NUCLEOTIDE SEQUENCE</scope>
    <source>
        <strain evidence="2">IBT 29677</strain>
    </source>
</reference>
<keyword evidence="3" id="KW-1185">Reference proteome</keyword>
<dbReference type="Proteomes" id="UP001147747">
    <property type="component" value="Unassembled WGS sequence"/>
</dbReference>
<dbReference type="GeneID" id="81370709"/>
<comment type="caution">
    <text evidence="2">The sequence shown here is derived from an EMBL/GenBank/DDBJ whole genome shotgun (WGS) entry which is preliminary data.</text>
</comment>
<reference evidence="2" key="2">
    <citation type="journal article" date="2023" name="IMA Fungus">
        <title>Comparative genomic study of the Penicillium genus elucidates a diverse pangenome and 15 lateral gene transfer events.</title>
        <authorList>
            <person name="Petersen C."/>
            <person name="Sorensen T."/>
            <person name="Nielsen M.R."/>
            <person name="Sondergaard T.E."/>
            <person name="Sorensen J.L."/>
            <person name="Fitzpatrick D.A."/>
            <person name="Frisvad J.C."/>
            <person name="Nielsen K.L."/>
        </authorList>
    </citation>
    <scope>NUCLEOTIDE SEQUENCE</scope>
    <source>
        <strain evidence="2">IBT 29677</strain>
    </source>
</reference>
<organism evidence="2 3">
    <name type="scientific">Penicillium cosmopolitanum</name>
    <dbReference type="NCBI Taxonomy" id="1131564"/>
    <lineage>
        <taxon>Eukaryota</taxon>
        <taxon>Fungi</taxon>
        <taxon>Dikarya</taxon>
        <taxon>Ascomycota</taxon>
        <taxon>Pezizomycotina</taxon>
        <taxon>Eurotiomycetes</taxon>
        <taxon>Eurotiomycetidae</taxon>
        <taxon>Eurotiales</taxon>
        <taxon>Aspergillaceae</taxon>
        <taxon>Penicillium</taxon>
    </lineage>
</organism>
<feature type="domain" description="Azaphilone pigments biosynthesis cluster protein L N-terminal" evidence="1">
    <location>
        <begin position="2"/>
        <end position="208"/>
    </location>
</feature>
<proteinExistence type="predicted"/>
<dbReference type="Pfam" id="PF17111">
    <property type="entry name" value="PigL_N"/>
    <property type="match status" value="1"/>
</dbReference>
<accession>A0A9W9VY74</accession>
<gene>
    <name evidence="2" type="ORF">N7509_007092</name>
</gene>
<dbReference type="InterPro" id="IPR031348">
    <property type="entry name" value="PigL_N"/>
</dbReference>
<dbReference type="RefSeq" id="XP_056487280.1">
    <property type="nucleotide sequence ID" value="XM_056631729.1"/>
</dbReference>
<dbReference type="EMBL" id="JAPZBU010000008">
    <property type="protein sequence ID" value="KAJ5391602.1"/>
    <property type="molecule type" value="Genomic_DNA"/>
</dbReference>
<sequence length="264" mass="29151">MADPLSLVSGIAGVVIPALHGMRLLLRDLQDIKDAPKNVQDLKNELSLVDGALSSLQDIEPEDLDSLGPSVGDNIKSTVKVCSTACDKFRADLQRWTRHSQDKKLSWRDRSTIGFWKQDDIKSIQGKLHNCQVNITSVVSTATLSFHHVKITQEIRKTLSLKEDELKAVTQSTVRQRGQVELQLESLSIQDPKPEETAKNLQEEQRYLEESQKLLGELLAKIQEAAKPQATPVVNVTFGSQNSGLQIATNNAPMSGFVFGGRGE</sequence>
<name>A0A9W9VY74_9EURO</name>
<evidence type="ECO:0000313" key="2">
    <source>
        <dbReference type="EMBL" id="KAJ5391602.1"/>
    </source>
</evidence>
<evidence type="ECO:0000313" key="3">
    <source>
        <dbReference type="Proteomes" id="UP001147747"/>
    </source>
</evidence>
<dbReference type="OrthoDB" id="432483at2759"/>
<evidence type="ECO:0000259" key="1">
    <source>
        <dbReference type="Pfam" id="PF17111"/>
    </source>
</evidence>
<dbReference type="AlphaFoldDB" id="A0A9W9VY74"/>
<protein>
    <recommendedName>
        <fullName evidence="1">Azaphilone pigments biosynthesis cluster protein L N-terminal domain-containing protein</fullName>
    </recommendedName>
</protein>